<keyword evidence="2" id="KW-1185">Reference proteome</keyword>
<dbReference type="AlphaFoldDB" id="A0A235FDX7"/>
<sequence>MDVKVMNNSEKNVDVLIQAVGTKNGKDVRLFQYLNSVSAKNNVLYKNLDVDYDSFSIQISSTSIQPHELTFEVIGRNSNSAVRNLTGSIKFVE</sequence>
<organism evidence="1 2">
    <name type="scientific">Fictibacillus aquaticus</name>
    <dbReference type="NCBI Taxonomy" id="2021314"/>
    <lineage>
        <taxon>Bacteria</taxon>
        <taxon>Bacillati</taxon>
        <taxon>Bacillota</taxon>
        <taxon>Bacilli</taxon>
        <taxon>Bacillales</taxon>
        <taxon>Fictibacillaceae</taxon>
        <taxon>Fictibacillus</taxon>
    </lineage>
</organism>
<protein>
    <submittedName>
        <fullName evidence="1">Uncharacterized protein</fullName>
    </submittedName>
</protein>
<gene>
    <name evidence="1" type="ORF">CGZ90_04400</name>
</gene>
<evidence type="ECO:0000313" key="2">
    <source>
        <dbReference type="Proteomes" id="UP000215059"/>
    </source>
</evidence>
<evidence type="ECO:0000313" key="1">
    <source>
        <dbReference type="EMBL" id="OYD59144.1"/>
    </source>
</evidence>
<reference evidence="1 2" key="1">
    <citation type="submission" date="2017-07" db="EMBL/GenBank/DDBJ databases">
        <title>Fictibacillus sp. nov. GDSW-R2A3 Genome sequencing and assembly.</title>
        <authorList>
            <person name="Mayilraj S."/>
        </authorList>
    </citation>
    <scope>NUCLEOTIDE SEQUENCE [LARGE SCALE GENOMIC DNA]</scope>
    <source>
        <strain evidence="1 2">GDSW-R2A3</strain>
    </source>
</reference>
<accession>A0A235FDX7</accession>
<dbReference type="Proteomes" id="UP000215059">
    <property type="component" value="Unassembled WGS sequence"/>
</dbReference>
<dbReference type="EMBL" id="NOII01000001">
    <property type="protein sequence ID" value="OYD59144.1"/>
    <property type="molecule type" value="Genomic_DNA"/>
</dbReference>
<comment type="caution">
    <text evidence="1">The sequence shown here is derived from an EMBL/GenBank/DDBJ whole genome shotgun (WGS) entry which is preliminary data.</text>
</comment>
<name>A0A235FDX7_9BACL</name>
<proteinExistence type="predicted"/>